<organism evidence="1 2">
    <name type="scientific">Leifsonia shinshuensis</name>
    <dbReference type="NCBI Taxonomy" id="150026"/>
    <lineage>
        <taxon>Bacteria</taxon>
        <taxon>Bacillati</taxon>
        <taxon>Actinomycetota</taxon>
        <taxon>Actinomycetes</taxon>
        <taxon>Micrococcales</taxon>
        <taxon>Microbacteriaceae</taxon>
        <taxon>Leifsonia</taxon>
    </lineage>
</organism>
<proteinExistence type="predicted"/>
<reference evidence="1 2" key="1">
    <citation type="submission" date="2020-07" db="EMBL/GenBank/DDBJ databases">
        <title>Sequencing the genomes of 1000 actinobacteria strains.</title>
        <authorList>
            <person name="Klenk H.-P."/>
        </authorList>
    </citation>
    <scope>NUCLEOTIDE SEQUENCE [LARGE SCALE GENOMIC DNA]</scope>
    <source>
        <strain evidence="1 2">DSM 15165</strain>
    </source>
</reference>
<evidence type="ECO:0000313" key="1">
    <source>
        <dbReference type="EMBL" id="NYJ23140.1"/>
    </source>
</evidence>
<dbReference type="Proteomes" id="UP000578352">
    <property type="component" value="Unassembled WGS sequence"/>
</dbReference>
<dbReference type="Gene3D" id="3.90.76.10">
    <property type="entry name" value="Dipeptide-binding Protein, Domain 1"/>
    <property type="match status" value="1"/>
</dbReference>
<protein>
    <recommendedName>
        <fullName evidence="3">Solute-binding protein family 5 domain-containing protein</fullName>
    </recommendedName>
</protein>
<dbReference type="RefSeq" id="WP_179605095.1">
    <property type="nucleotide sequence ID" value="NZ_BAABEH010000001.1"/>
</dbReference>
<dbReference type="AlphaFoldDB" id="A0A853CWE9"/>
<dbReference type="SUPFAM" id="SSF53850">
    <property type="entry name" value="Periplasmic binding protein-like II"/>
    <property type="match status" value="1"/>
</dbReference>
<evidence type="ECO:0000313" key="2">
    <source>
        <dbReference type="Proteomes" id="UP000578352"/>
    </source>
</evidence>
<name>A0A853CWE9_9MICO</name>
<evidence type="ECO:0008006" key="3">
    <source>
        <dbReference type="Google" id="ProtNLM"/>
    </source>
</evidence>
<accession>A0A853CWE9</accession>
<dbReference type="EMBL" id="JACCFL010000001">
    <property type="protein sequence ID" value="NYJ23140.1"/>
    <property type="molecule type" value="Genomic_DNA"/>
</dbReference>
<gene>
    <name evidence="1" type="ORF">HNR13_001427</name>
</gene>
<sequence length="416" mass="45488">MEIDTPPSVYLSPREFTGMLVDRQTSRPLFSESGGRIASDLLSTVDREGDRRWIFRVAPDGRWDSGDRIRADEVVQRMAQGTRSPQQRWLAALIGRCEVIDTSTLAMTTRFAVADLEAALAAPALSPKRADAFSGAYAREPIDTRRTLLRSISPERAPDVELVTTVSRARGRADFARGALDVGWGIGVPASFWEPTDRGPFLESAPLDMFAVVVAGRSTPDREARRILHACRLSRSTDYGVLATASRYSDTRSDPAPALGGKGNVNWPLYYTPFPPNAELARDLAAATAGSLRPVAVTYNELLGGRVPDSGFSLQIHSAATTGDPGLLIESAVIAGGLATSGAHLREQCLQVWGAGSRADRRTMAEKVEPALDRLLRRRVVGRMLPRFRTPHPLPLPRSGWFDFTQLRRQKESNDG</sequence>
<comment type="caution">
    <text evidence="1">The sequence shown here is derived from an EMBL/GenBank/DDBJ whole genome shotgun (WGS) entry which is preliminary data.</text>
</comment>